<organism evidence="8 9">
    <name type="scientific">Tenebrio molitor</name>
    <name type="common">Yellow mealworm beetle</name>
    <dbReference type="NCBI Taxonomy" id="7067"/>
    <lineage>
        <taxon>Eukaryota</taxon>
        <taxon>Metazoa</taxon>
        <taxon>Ecdysozoa</taxon>
        <taxon>Arthropoda</taxon>
        <taxon>Hexapoda</taxon>
        <taxon>Insecta</taxon>
        <taxon>Pterygota</taxon>
        <taxon>Neoptera</taxon>
        <taxon>Endopterygota</taxon>
        <taxon>Coleoptera</taxon>
        <taxon>Polyphaga</taxon>
        <taxon>Cucujiformia</taxon>
        <taxon>Tenebrionidae</taxon>
        <taxon>Tenebrio</taxon>
    </lineage>
</organism>
<dbReference type="OrthoDB" id="5590282at2759"/>
<reference evidence="8" key="1">
    <citation type="journal article" date="2020" name="J Insects Food Feed">
        <title>The yellow mealworm (Tenebrio molitor) genome: a resource for the emerging insects as food and feed industry.</title>
        <authorList>
            <person name="Eriksson T."/>
            <person name="Andere A."/>
            <person name="Kelstrup H."/>
            <person name="Emery V."/>
            <person name="Picard C."/>
        </authorList>
    </citation>
    <scope>NUCLEOTIDE SEQUENCE</scope>
    <source>
        <strain evidence="8">Stoneville</strain>
        <tissue evidence="8">Whole head</tissue>
    </source>
</reference>
<feature type="compositionally biased region" description="Polar residues" evidence="5">
    <location>
        <begin position="43"/>
        <end position="52"/>
    </location>
</feature>
<feature type="domain" description="Cyclin-like" evidence="6">
    <location>
        <begin position="240"/>
        <end position="326"/>
    </location>
</feature>
<dbReference type="InterPro" id="IPR046965">
    <property type="entry name" value="Cyclin_A/B-like"/>
</dbReference>
<protein>
    <recommendedName>
        <fullName evidence="10">Cyclin N-terminal domain-containing protein</fullName>
    </recommendedName>
</protein>
<evidence type="ECO:0000256" key="4">
    <source>
        <dbReference type="RuleBase" id="RU000383"/>
    </source>
</evidence>
<dbReference type="PANTHER" id="PTHR10177">
    <property type="entry name" value="CYCLINS"/>
    <property type="match status" value="1"/>
</dbReference>
<dbReference type="InterPro" id="IPR039361">
    <property type="entry name" value="Cyclin"/>
</dbReference>
<evidence type="ECO:0000256" key="5">
    <source>
        <dbReference type="SAM" id="MobiDB-lite"/>
    </source>
</evidence>
<reference evidence="8" key="2">
    <citation type="submission" date="2021-08" db="EMBL/GenBank/DDBJ databases">
        <authorList>
            <person name="Eriksson T."/>
        </authorList>
    </citation>
    <scope>NUCLEOTIDE SEQUENCE</scope>
    <source>
        <strain evidence="8">Stoneville</strain>
        <tissue evidence="8">Whole head</tissue>
    </source>
</reference>
<keyword evidence="2 4" id="KW-0195">Cyclin</keyword>
<dbReference type="CDD" id="cd20507">
    <property type="entry name" value="CYCLIN_CCNB1-like_rpt1"/>
    <property type="match status" value="1"/>
</dbReference>
<proteinExistence type="inferred from homology"/>
<dbReference type="PROSITE" id="PS00292">
    <property type="entry name" value="CYCLINS"/>
    <property type="match status" value="1"/>
</dbReference>
<keyword evidence="9" id="KW-1185">Reference proteome</keyword>
<dbReference type="AlphaFoldDB" id="A0A8J6HB28"/>
<dbReference type="GO" id="GO:0005634">
    <property type="term" value="C:nucleus"/>
    <property type="evidence" value="ECO:0007669"/>
    <property type="project" value="UniProtKB-ARBA"/>
</dbReference>
<keyword evidence="3" id="KW-0131">Cell cycle</keyword>
<dbReference type="FunFam" id="1.10.472.10:FF:000001">
    <property type="entry name" value="G2/mitotic-specific cyclin"/>
    <property type="match status" value="1"/>
</dbReference>
<evidence type="ECO:0000313" key="8">
    <source>
        <dbReference type="EMBL" id="KAH0810782.1"/>
    </source>
</evidence>
<dbReference type="SMART" id="SM00385">
    <property type="entry name" value="CYCLIN"/>
    <property type="match status" value="2"/>
</dbReference>
<dbReference type="GO" id="GO:0000278">
    <property type="term" value="P:mitotic cell cycle"/>
    <property type="evidence" value="ECO:0007669"/>
    <property type="project" value="UniProtKB-ARBA"/>
</dbReference>
<evidence type="ECO:0008006" key="10">
    <source>
        <dbReference type="Google" id="ProtNLM"/>
    </source>
</evidence>
<dbReference type="PIRSF" id="PIRSF001771">
    <property type="entry name" value="Cyclin_A_B_D_E"/>
    <property type="match status" value="1"/>
</dbReference>
<comment type="caution">
    <text evidence="8">The sequence shown here is derived from an EMBL/GenBank/DDBJ whole genome shotgun (WGS) entry which is preliminary data.</text>
</comment>
<gene>
    <name evidence="8" type="ORF">GEV33_012011</name>
</gene>
<evidence type="ECO:0000313" key="9">
    <source>
        <dbReference type="Proteomes" id="UP000719412"/>
    </source>
</evidence>
<dbReference type="SMART" id="SM01332">
    <property type="entry name" value="Cyclin_C"/>
    <property type="match status" value="1"/>
</dbReference>
<sequence>MALRHRDIIAKVADRENLHTKPTKAQLTKPLLTRRPALDELSNKLNAAQPATTKHDPVKDSKAVKVTKPPKKADPVPKSYSVHQLETIIDPDADSKNEPQMVTEYLADIYNYLLELEEKYPIRKNFLEDHKSTPRMRAILVNWLVQVSSNFTLCLETLHMCVSIVDRYLQDNPQVDGKTLQLVGTAALLVACKYEEMYLPELKDFVYICDNTFCKREILKMEMSILISLKHELGKPLSIHFLRRYSKVAQVELQHHNLAKYLLELALINHTMSSIKPSLQAAAACCLSMAILNNLSCPSKAWTATLVHYTAYKYSDFKNVVQKLASILLTAETSKHQYVQSKYAESKYSKISTNPKLKGHLVRKLAEPSPKA</sequence>
<dbReference type="Pfam" id="PF00134">
    <property type="entry name" value="Cyclin_N"/>
    <property type="match status" value="1"/>
</dbReference>
<comment type="similarity">
    <text evidence="4">Belongs to the cyclin family.</text>
</comment>
<evidence type="ECO:0000256" key="1">
    <source>
        <dbReference type="ARBA" id="ARBA00022618"/>
    </source>
</evidence>
<dbReference type="InterPro" id="IPR004367">
    <property type="entry name" value="Cyclin_C-dom"/>
</dbReference>
<dbReference type="GO" id="GO:0051301">
    <property type="term" value="P:cell division"/>
    <property type="evidence" value="ECO:0007669"/>
    <property type="project" value="UniProtKB-KW"/>
</dbReference>
<dbReference type="EMBL" id="JABDTM020027266">
    <property type="protein sequence ID" value="KAH0810782.1"/>
    <property type="molecule type" value="Genomic_DNA"/>
</dbReference>
<dbReference type="InterPro" id="IPR006671">
    <property type="entry name" value="Cyclin_N"/>
</dbReference>
<feature type="domain" description="Cyclin-like" evidence="6">
    <location>
        <begin position="142"/>
        <end position="227"/>
    </location>
</feature>
<keyword evidence="1" id="KW-0132">Cell division</keyword>
<evidence type="ECO:0000259" key="6">
    <source>
        <dbReference type="SMART" id="SM00385"/>
    </source>
</evidence>
<accession>A0A8J6HB28</accession>
<dbReference type="Pfam" id="PF02984">
    <property type="entry name" value="Cyclin_C"/>
    <property type="match status" value="1"/>
</dbReference>
<evidence type="ECO:0000259" key="7">
    <source>
        <dbReference type="SMART" id="SM01332"/>
    </source>
</evidence>
<dbReference type="InterPro" id="IPR013763">
    <property type="entry name" value="Cyclin-like_dom"/>
</dbReference>
<dbReference type="InterPro" id="IPR048258">
    <property type="entry name" value="Cyclins_cyclin-box"/>
</dbReference>
<evidence type="ECO:0000256" key="2">
    <source>
        <dbReference type="ARBA" id="ARBA00023127"/>
    </source>
</evidence>
<feature type="compositionally biased region" description="Basic and acidic residues" evidence="5">
    <location>
        <begin position="53"/>
        <end position="63"/>
    </location>
</feature>
<feature type="domain" description="Cyclin C-terminal" evidence="7">
    <location>
        <begin position="236"/>
        <end position="357"/>
    </location>
</feature>
<dbReference type="Proteomes" id="UP000719412">
    <property type="component" value="Unassembled WGS sequence"/>
</dbReference>
<name>A0A8J6HB28_TENMO</name>
<feature type="region of interest" description="Disordered" evidence="5">
    <location>
        <begin position="43"/>
        <end position="77"/>
    </location>
</feature>
<evidence type="ECO:0000256" key="3">
    <source>
        <dbReference type="ARBA" id="ARBA00023306"/>
    </source>
</evidence>